<evidence type="ECO:0000256" key="6">
    <source>
        <dbReference type="ARBA" id="ARBA00022763"/>
    </source>
</evidence>
<dbReference type="Gene3D" id="3.40.470.10">
    <property type="entry name" value="Uracil-DNA glycosylase-like domain"/>
    <property type="match status" value="1"/>
</dbReference>
<dbReference type="SUPFAM" id="SSF52141">
    <property type="entry name" value="Uracil-DNA glycosylase-like"/>
    <property type="match status" value="1"/>
</dbReference>
<evidence type="ECO:0000256" key="2">
    <source>
        <dbReference type="ARBA" id="ARBA00002631"/>
    </source>
</evidence>
<evidence type="ECO:0000259" key="12">
    <source>
        <dbReference type="SMART" id="SM00986"/>
    </source>
</evidence>
<keyword evidence="6 9" id="KW-0227">DNA damage</keyword>
<dbReference type="NCBIfam" id="NF003592">
    <property type="entry name" value="PRK05254.1-5"/>
    <property type="match status" value="1"/>
</dbReference>
<keyword evidence="7 9" id="KW-0378">Hydrolase</keyword>
<comment type="catalytic activity">
    <reaction evidence="1 9 11">
        <text>Hydrolyzes single-stranded DNA or mismatched double-stranded DNA and polynucleotides, releasing free uracil.</text>
        <dbReference type="EC" id="3.2.2.27"/>
    </reaction>
</comment>
<proteinExistence type="inferred from homology"/>
<dbReference type="FunFam" id="3.40.470.10:FF:000001">
    <property type="entry name" value="Uracil-DNA glycosylase"/>
    <property type="match status" value="1"/>
</dbReference>
<dbReference type="STRING" id="197461.A3843_16930"/>
<evidence type="ECO:0000256" key="7">
    <source>
        <dbReference type="ARBA" id="ARBA00022801"/>
    </source>
</evidence>
<sequence>MSPLDLEPEWRSVLQEEFDKPYFKSLAAFLAAEEAAGKTIYPPREDRFAAFNATPFSKVKVVLVGQDPYHGPGQAHGLSFSVRKGVRFPPSLRNIFKEMEADVGVAMPEHGCLQSWAEQGVLLLNTSLSVEEGKAGSHAKKGWETFTSAALTALAREREGLAYLLWGAHAQKKAAMVDPERNLVLKGAHPSPLSVYRGFFGSAPFSQINAYLTRQGSSCIRWELESLTLAADQQ</sequence>
<protein>
    <recommendedName>
        <fullName evidence="5 9">Uracil-DNA glycosylase</fullName>
        <shortName evidence="9">UDG</shortName>
        <ecNumber evidence="4 9">3.2.2.27</ecNumber>
    </recommendedName>
</protein>
<dbReference type="SMART" id="SM00986">
    <property type="entry name" value="UDG"/>
    <property type="match status" value="1"/>
</dbReference>
<dbReference type="NCBIfam" id="NF003588">
    <property type="entry name" value="PRK05254.1-1"/>
    <property type="match status" value="1"/>
</dbReference>
<dbReference type="GO" id="GO:0097510">
    <property type="term" value="P:base-excision repair, AP site formation via deaminated base removal"/>
    <property type="evidence" value="ECO:0007669"/>
    <property type="project" value="TreeGrafter"/>
</dbReference>
<keyword evidence="8 9" id="KW-0234">DNA repair</keyword>
<feature type="domain" description="Uracil-DNA glycosylase-like" evidence="12">
    <location>
        <begin position="52"/>
        <end position="212"/>
    </location>
</feature>
<organism evidence="13 14">
    <name type="scientific">Pseudovibrio exalbescens</name>
    <dbReference type="NCBI Taxonomy" id="197461"/>
    <lineage>
        <taxon>Bacteria</taxon>
        <taxon>Pseudomonadati</taxon>
        <taxon>Pseudomonadota</taxon>
        <taxon>Alphaproteobacteria</taxon>
        <taxon>Hyphomicrobiales</taxon>
        <taxon>Stappiaceae</taxon>
        <taxon>Pseudovibrio</taxon>
    </lineage>
</organism>
<dbReference type="GO" id="GO:0005737">
    <property type="term" value="C:cytoplasm"/>
    <property type="evidence" value="ECO:0007669"/>
    <property type="project" value="UniProtKB-SubCell"/>
</dbReference>
<dbReference type="PANTHER" id="PTHR11264">
    <property type="entry name" value="URACIL-DNA GLYCOSYLASE"/>
    <property type="match status" value="1"/>
</dbReference>
<evidence type="ECO:0000256" key="4">
    <source>
        <dbReference type="ARBA" id="ARBA00012030"/>
    </source>
</evidence>
<dbReference type="EC" id="3.2.2.27" evidence="4 9"/>
<dbReference type="NCBIfam" id="NF003589">
    <property type="entry name" value="PRK05254.1-2"/>
    <property type="match status" value="1"/>
</dbReference>
<gene>
    <name evidence="9" type="primary">ung</name>
    <name evidence="13" type="ORF">A3843_16930</name>
</gene>
<dbReference type="Pfam" id="PF03167">
    <property type="entry name" value="UDG"/>
    <property type="match status" value="1"/>
</dbReference>
<evidence type="ECO:0000313" key="14">
    <source>
        <dbReference type="Proteomes" id="UP000185783"/>
    </source>
</evidence>
<name>A0A1U7JDM2_9HYPH</name>
<evidence type="ECO:0000256" key="5">
    <source>
        <dbReference type="ARBA" id="ARBA00018429"/>
    </source>
</evidence>
<dbReference type="NCBIfam" id="TIGR00628">
    <property type="entry name" value="ung"/>
    <property type="match status" value="1"/>
</dbReference>
<dbReference type="EMBL" id="LVVZ01000032">
    <property type="protein sequence ID" value="OKL42850.1"/>
    <property type="molecule type" value="Genomic_DNA"/>
</dbReference>
<dbReference type="NCBIfam" id="NF003591">
    <property type="entry name" value="PRK05254.1-4"/>
    <property type="match status" value="1"/>
</dbReference>
<evidence type="ECO:0000256" key="9">
    <source>
        <dbReference type="HAMAP-Rule" id="MF_00148"/>
    </source>
</evidence>
<evidence type="ECO:0000313" key="13">
    <source>
        <dbReference type="EMBL" id="OKL42850.1"/>
    </source>
</evidence>
<keyword evidence="14" id="KW-1185">Reference proteome</keyword>
<dbReference type="Proteomes" id="UP000185783">
    <property type="component" value="Unassembled WGS sequence"/>
</dbReference>
<evidence type="ECO:0000256" key="8">
    <source>
        <dbReference type="ARBA" id="ARBA00023204"/>
    </source>
</evidence>
<dbReference type="PROSITE" id="PS00130">
    <property type="entry name" value="U_DNA_GLYCOSYLASE"/>
    <property type="match status" value="1"/>
</dbReference>
<comment type="subcellular location">
    <subcellularLocation>
        <location evidence="9">Cytoplasm</location>
    </subcellularLocation>
</comment>
<dbReference type="InterPro" id="IPR018085">
    <property type="entry name" value="Ura-DNA_Glyclase_AS"/>
</dbReference>
<evidence type="ECO:0000256" key="10">
    <source>
        <dbReference type="PROSITE-ProRule" id="PRU10072"/>
    </source>
</evidence>
<dbReference type="HAMAP" id="MF_00148">
    <property type="entry name" value="UDG"/>
    <property type="match status" value="1"/>
</dbReference>
<feature type="active site" description="Proton acceptor" evidence="9 10">
    <location>
        <position position="67"/>
    </location>
</feature>
<evidence type="ECO:0000256" key="11">
    <source>
        <dbReference type="RuleBase" id="RU003780"/>
    </source>
</evidence>
<dbReference type="AlphaFoldDB" id="A0A1U7JDM2"/>
<comment type="similarity">
    <text evidence="3 9 11">Belongs to the uracil-DNA glycosylase (UDG) superfamily. UNG family.</text>
</comment>
<dbReference type="InterPro" id="IPR005122">
    <property type="entry name" value="Uracil-DNA_glycosylase-like"/>
</dbReference>
<comment type="function">
    <text evidence="2 9 11">Excises uracil residues from the DNA which can arise as a result of misincorporation of dUMP residues by DNA polymerase or due to deamination of cytosine.</text>
</comment>
<comment type="caution">
    <text evidence="13">The sequence shown here is derived from an EMBL/GenBank/DDBJ whole genome shotgun (WGS) entry which is preliminary data.</text>
</comment>
<keyword evidence="9" id="KW-0963">Cytoplasm</keyword>
<evidence type="ECO:0000256" key="1">
    <source>
        <dbReference type="ARBA" id="ARBA00001400"/>
    </source>
</evidence>
<dbReference type="InterPro" id="IPR036895">
    <property type="entry name" value="Uracil-DNA_glycosylase-like_sf"/>
</dbReference>
<dbReference type="InterPro" id="IPR002043">
    <property type="entry name" value="UDG_fam1"/>
</dbReference>
<dbReference type="GO" id="GO:0004844">
    <property type="term" value="F:uracil DNA N-glycosylase activity"/>
    <property type="evidence" value="ECO:0007669"/>
    <property type="project" value="UniProtKB-UniRule"/>
</dbReference>
<dbReference type="SMART" id="SM00987">
    <property type="entry name" value="UreE_C"/>
    <property type="match status" value="1"/>
</dbReference>
<dbReference type="PANTHER" id="PTHR11264:SF0">
    <property type="entry name" value="URACIL-DNA GLYCOSYLASE"/>
    <property type="match status" value="1"/>
</dbReference>
<evidence type="ECO:0000256" key="3">
    <source>
        <dbReference type="ARBA" id="ARBA00008184"/>
    </source>
</evidence>
<reference evidence="13 14" key="1">
    <citation type="submission" date="2016-03" db="EMBL/GenBank/DDBJ databases">
        <title>Genome sequence of Nesiotobacter sp. nov., a moderately halophilic alphaproteobacterium isolated from the Yellow Sea, China.</title>
        <authorList>
            <person name="Zhang G."/>
            <person name="Zhang R."/>
        </authorList>
    </citation>
    <scope>NUCLEOTIDE SEQUENCE [LARGE SCALE GENOMIC DNA]</scope>
    <source>
        <strain evidence="13 14">WB1-6</strain>
    </source>
</reference>
<dbReference type="RefSeq" id="WP_028481860.1">
    <property type="nucleotide sequence ID" value="NZ_LVVZ01000032.1"/>
</dbReference>
<dbReference type="CDD" id="cd10027">
    <property type="entry name" value="UDG-F1-like"/>
    <property type="match status" value="1"/>
</dbReference>
<accession>A0A1U7JDM2</accession>